<dbReference type="PANTHER" id="PTHR43398:SF1">
    <property type="entry name" value="DOLICHOL-PHOSPHATE MANNOSYLTRANSFERASE SUBUNIT 1"/>
    <property type="match status" value="1"/>
</dbReference>
<dbReference type="Proteomes" id="UP000632195">
    <property type="component" value="Unassembled WGS sequence"/>
</dbReference>
<dbReference type="InterPro" id="IPR007267">
    <property type="entry name" value="GtrA_DPMS_TM"/>
</dbReference>
<dbReference type="GO" id="GO:0016020">
    <property type="term" value="C:membrane"/>
    <property type="evidence" value="ECO:0007669"/>
    <property type="project" value="UniProtKB-SubCell"/>
</dbReference>
<keyword evidence="5 8" id="KW-0812">Transmembrane</keyword>
<keyword evidence="6 8" id="KW-1133">Transmembrane helix</keyword>
<keyword evidence="4" id="KW-0808">Transferase</keyword>
<evidence type="ECO:0000313" key="12">
    <source>
        <dbReference type="Proteomes" id="UP000632195"/>
    </source>
</evidence>
<feature type="domain" description="GtrA/DPMS transmembrane" evidence="10">
    <location>
        <begin position="229"/>
        <end position="346"/>
    </location>
</feature>
<dbReference type="EMBL" id="BMNY01000003">
    <property type="protein sequence ID" value="GGM79218.1"/>
    <property type="molecule type" value="Genomic_DNA"/>
</dbReference>
<dbReference type="Gene3D" id="3.90.550.10">
    <property type="entry name" value="Spore Coat Polysaccharide Biosynthesis Protein SpsA, Chain A"/>
    <property type="match status" value="1"/>
</dbReference>
<keyword evidence="7 8" id="KW-0472">Membrane</keyword>
<evidence type="ECO:0000256" key="5">
    <source>
        <dbReference type="ARBA" id="ARBA00022692"/>
    </source>
</evidence>
<reference evidence="11" key="2">
    <citation type="submission" date="2022-09" db="EMBL/GenBank/DDBJ databases">
        <authorList>
            <person name="Sun Q."/>
            <person name="Ohkuma M."/>
        </authorList>
    </citation>
    <scope>NUCLEOTIDE SEQUENCE</scope>
    <source>
        <strain evidence="11">JCM 13583</strain>
    </source>
</reference>
<dbReference type="SUPFAM" id="SSF53448">
    <property type="entry name" value="Nucleotide-diphospho-sugar transferases"/>
    <property type="match status" value="1"/>
</dbReference>
<keyword evidence="3" id="KW-0328">Glycosyltransferase</keyword>
<evidence type="ECO:0000256" key="3">
    <source>
        <dbReference type="ARBA" id="ARBA00022676"/>
    </source>
</evidence>
<feature type="domain" description="Glycosyltransferase 2-like" evidence="9">
    <location>
        <begin position="5"/>
        <end position="163"/>
    </location>
</feature>
<protein>
    <recommendedName>
        <fullName evidence="13">Dolichol-phosphate mannosyltransferase</fullName>
    </recommendedName>
</protein>
<evidence type="ECO:0000256" key="1">
    <source>
        <dbReference type="ARBA" id="ARBA00004141"/>
    </source>
</evidence>
<sequence length="349" mass="39246">MKRFVVLPTYREAQSLSSLLIRLAPFQVIVVDDETDEQTMEVVSKFGNVTLISRPRKQGLVSAVIVGMQEAVRRGADYVAVMDADGQHDPAYLEEMFTFAEQNHHDLVLGSRYIKDRRAGIVGLPLIRRIISRGANLLFSMSFGPRVKDATTGYRIYSRAACEYLIANRPRHGSYTGQVEIVDKVYSAGMSIAEYPIMFYARREGQSKLRLRDIISFYIFAITHGNLWKYLVVGASGVVVSELVLYALSLHINYIAAEVLAIEVSIVSNFILNDRWTFSNRRLKRTVKNVVLRFFQHNGASLLASAINFAVFMLLALVGINILLSNFVGINAAFAFRYVVSAQFIWSGH</sequence>
<evidence type="ECO:0000256" key="2">
    <source>
        <dbReference type="ARBA" id="ARBA00006739"/>
    </source>
</evidence>
<organism evidence="11 12">
    <name type="scientific">Thermogymnomonas acidicola</name>
    <dbReference type="NCBI Taxonomy" id="399579"/>
    <lineage>
        <taxon>Archaea</taxon>
        <taxon>Methanobacteriati</taxon>
        <taxon>Thermoplasmatota</taxon>
        <taxon>Thermoplasmata</taxon>
        <taxon>Thermoplasmatales</taxon>
        <taxon>Thermogymnomonas</taxon>
    </lineage>
</organism>
<comment type="similarity">
    <text evidence="2">Belongs to the glycosyltransferase 2 family.</text>
</comment>
<dbReference type="InterPro" id="IPR001173">
    <property type="entry name" value="Glyco_trans_2-like"/>
</dbReference>
<accession>A0AA37BSL3</accession>
<dbReference type="GO" id="GO:0000271">
    <property type="term" value="P:polysaccharide biosynthetic process"/>
    <property type="evidence" value="ECO:0007669"/>
    <property type="project" value="InterPro"/>
</dbReference>
<evidence type="ECO:0000313" key="11">
    <source>
        <dbReference type="EMBL" id="GGM79218.1"/>
    </source>
</evidence>
<dbReference type="Pfam" id="PF00535">
    <property type="entry name" value="Glycos_transf_2"/>
    <property type="match status" value="1"/>
</dbReference>
<comment type="subcellular location">
    <subcellularLocation>
        <location evidence="1">Membrane</location>
        <topology evidence="1">Multi-pass membrane protein</topology>
    </subcellularLocation>
</comment>
<feature type="transmembrane region" description="Helical" evidence="8">
    <location>
        <begin position="227"/>
        <end position="248"/>
    </location>
</feature>
<keyword evidence="12" id="KW-1185">Reference proteome</keyword>
<dbReference type="GO" id="GO:0035269">
    <property type="term" value="P:protein O-linked glycosylation via mannose"/>
    <property type="evidence" value="ECO:0007669"/>
    <property type="project" value="TreeGrafter"/>
</dbReference>
<evidence type="ECO:0000256" key="8">
    <source>
        <dbReference type="SAM" id="Phobius"/>
    </source>
</evidence>
<dbReference type="InterPro" id="IPR029044">
    <property type="entry name" value="Nucleotide-diphossugar_trans"/>
</dbReference>
<feature type="transmembrane region" description="Helical" evidence="8">
    <location>
        <begin position="302"/>
        <end position="322"/>
    </location>
</feature>
<feature type="transmembrane region" description="Helical" evidence="8">
    <location>
        <begin position="254"/>
        <end position="272"/>
    </location>
</feature>
<dbReference type="GO" id="GO:0006488">
    <property type="term" value="P:dolichol-linked oligosaccharide biosynthetic process"/>
    <property type="evidence" value="ECO:0007669"/>
    <property type="project" value="TreeGrafter"/>
</dbReference>
<dbReference type="GO" id="GO:0006506">
    <property type="term" value="P:GPI anchor biosynthetic process"/>
    <property type="evidence" value="ECO:0007669"/>
    <property type="project" value="TreeGrafter"/>
</dbReference>
<reference evidence="11" key="1">
    <citation type="journal article" date="2014" name="Int. J. Syst. Evol. Microbiol.">
        <title>Complete genome sequence of Corynebacterium casei LMG S-19264T (=DSM 44701T), isolated from a smear-ripened cheese.</title>
        <authorList>
            <consortium name="US DOE Joint Genome Institute (JGI-PGF)"/>
            <person name="Walter F."/>
            <person name="Albersmeier A."/>
            <person name="Kalinowski J."/>
            <person name="Ruckert C."/>
        </authorList>
    </citation>
    <scope>NUCLEOTIDE SEQUENCE</scope>
    <source>
        <strain evidence="11">JCM 13583</strain>
    </source>
</reference>
<dbReference type="GO" id="GO:0004582">
    <property type="term" value="F:dolichyl-phosphate beta-D-mannosyltransferase activity"/>
    <property type="evidence" value="ECO:0007669"/>
    <property type="project" value="InterPro"/>
</dbReference>
<dbReference type="PANTHER" id="PTHR43398">
    <property type="entry name" value="DOLICHOL-PHOSPHATE MANNOSYLTRANSFERASE SUBUNIT 1"/>
    <property type="match status" value="1"/>
</dbReference>
<comment type="caution">
    <text evidence="11">The sequence shown here is derived from an EMBL/GenBank/DDBJ whole genome shotgun (WGS) entry which is preliminary data.</text>
</comment>
<gene>
    <name evidence="11" type="ORF">GCM10007108_16820</name>
</gene>
<evidence type="ECO:0000256" key="7">
    <source>
        <dbReference type="ARBA" id="ARBA00023136"/>
    </source>
</evidence>
<dbReference type="Pfam" id="PF04138">
    <property type="entry name" value="GtrA_DPMS_TM"/>
    <property type="match status" value="1"/>
</dbReference>
<evidence type="ECO:0000256" key="6">
    <source>
        <dbReference type="ARBA" id="ARBA00022989"/>
    </source>
</evidence>
<name>A0AA37BSL3_9ARCH</name>
<dbReference type="AlphaFoldDB" id="A0AA37BSL3"/>
<evidence type="ECO:0008006" key="13">
    <source>
        <dbReference type="Google" id="ProtNLM"/>
    </source>
</evidence>
<evidence type="ECO:0000259" key="9">
    <source>
        <dbReference type="Pfam" id="PF00535"/>
    </source>
</evidence>
<evidence type="ECO:0000256" key="4">
    <source>
        <dbReference type="ARBA" id="ARBA00022679"/>
    </source>
</evidence>
<dbReference type="InterPro" id="IPR039528">
    <property type="entry name" value="DPM1-like"/>
</dbReference>
<proteinExistence type="inferred from homology"/>
<evidence type="ECO:0000259" key="10">
    <source>
        <dbReference type="Pfam" id="PF04138"/>
    </source>
</evidence>